<feature type="transmembrane region" description="Helical" evidence="9">
    <location>
        <begin position="235"/>
        <end position="256"/>
    </location>
</feature>
<feature type="transmembrane region" description="Helical" evidence="9">
    <location>
        <begin position="340"/>
        <end position="359"/>
    </location>
</feature>
<comment type="similarity">
    <text evidence="7">Belongs to the fluoride channel Fluc/FEX (TC 1.A.43) family.</text>
</comment>
<keyword evidence="6 9" id="KW-0472">Membrane</keyword>
<feature type="transmembrane region" description="Helical" evidence="9">
    <location>
        <begin position="79"/>
        <end position="102"/>
    </location>
</feature>
<feature type="transmembrane region" description="Helical" evidence="9">
    <location>
        <begin position="122"/>
        <end position="142"/>
    </location>
</feature>
<evidence type="ECO:0000256" key="3">
    <source>
        <dbReference type="ARBA" id="ARBA00022475"/>
    </source>
</evidence>
<dbReference type="RefSeq" id="XP_024713413.1">
    <property type="nucleotide sequence ID" value="XM_024858503.1"/>
</dbReference>
<evidence type="ECO:0000256" key="1">
    <source>
        <dbReference type="ARBA" id="ARBA00002598"/>
    </source>
</evidence>
<protein>
    <recommendedName>
        <fullName evidence="12">Fluoride export protein 1</fullName>
    </recommendedName>
</protein>
<evidence type="ECO:0000256" key="4">
    <source>
        <dbReference type="ARBA" id="ARBA00022692"/>
    </source>
</evidence>
<feature type="transmembrane region" description="Helical" evidence="9">
    <location>
        <begin position="163"/>
        <end position="185"/>
    </location>
</feature>
<evidence type="ECO:0008006" key="12">
    <source>
        <dbReference type="Google" id="ProtNLM"/>
    </source>
</evidence>
<dbReference type="AlphaFoldDB" id="A0A2P7YPN5"/>
<keyword evidence="4 9" id="KW-0812">Transmembrane</keyword>
<evidence type="ECO:0000313" key="10">
    <source>
        <dbReference type="EMBL" id="PSK37903.1"/>
    </source>
</evidence>
<evidence type="ECO:0000256" key="7">
    <source>
        <dbReference type="ARBA" id="ARBA00035120"/>
    </source>
</evidence>
<keyword evidence="3" id="KW-1003">Cell membrane</keyword>
<dbReference type="InterPro" id="IPR003691">
    <property type="entry name" value="FluC"/>
</dbReference>
<feature type="transmembrane region" description="Helical" evidence="9">
    <location>
        <begin position="268"/>
        <end position="288"/>
    </location>
</feature>
<comment type="catalytic activity">
    <reaction evidence="8">
        <text>fluoride(in) = fluoride(out)</text>
        <dbReference type="Rhea" id="RHEA:76159"/>
        <dbReference type="ChEBI" id="CHEBI:17051"/>
    </reaction>
    <physiologicalReaction direction="left-to-right" evidence="8">
        <dbReference type="Rhea" id="RHEA:76160"/>
    </physiologicalReaction>
</comment>
<comment type="subcellular location">
    <subcellularLocation>
        <location evidence="2">Cell membrane</location>
        <topology evidence="2">Multi-pass membrane protein</topology>
    </subcellularLocation>
</comment>
<evidence type="ECO:0000256" key="5">
    <source>
        <dbReference type="ARBA" id="ARBA00022989"/>
    </source>
</evidence>
<comment type="caution">
    <text evidence="10">The sequence shown here is derived from an EMBL/GenBank/DDBJ whole genome shotgun (WGS) entry which is preliminary data.</text>
</comment>
<keyword evidence="11" id="KW-1185">Reference proteome</keyword>
<name>A0A2P7YPN5_9ASCO</name>
<evidence type="ECO:0000256" key="6">
    <source>
        <dbReference type="ARBA" id="ARBA00023136"/>
    </source>
</evidence>
<evidence type="ECO:0000256" key="9">
    <source>
        <dbReference type="SAM" id="Phobius"/>
    </source>
</evidence>
<dbReference type="PANTHER" id="PTHR28259:SF1">
    <property type="entry name" value="FLUORIDE EXPORT PROTEIN 1-RELATED"/>
    <property type="match status" value="1"/>
</dbReference>
<feature type="transmembrane region" description="Helical" evidence="9">
    <location>
        <begin position="50"/>
        <end position="67"/>
    </location>
</feature>
<evidence type="ECO:0000256" key="2">
    <source>
        <dbReference type="ARBA" id="ARBA00004651"/>
    </source>
</evidence>
<reference evidence="10 11" key="1">
    <citation type="submission" date="2018-03" db="EMBL/GenBank/DDBJ databases">
        <title>Candida pseudohaemulonii genome assembly and annotation.</title>
        <authorList>
            <person name="Munoz J.F."/>
            <person name="Gade L.G."/>
            <person name="Chow N.A."/>
            <person name="Litvintseva A.P."/>
            <person name="Loparev V.N."/>
            <person name="Cuomo C.A."/>
        </authorList>
    </citation>
    <scope>NUCLEOTIDE SEQUENCE [LARGE SCALE GENOMIC DNA]</scope>
    <source>
        <strain evidence="10 11">B12108</strain>
    </source>
</reference>
<dbReference type="STRING" id="418784.A0A2P7YPN5"/>
<dbReference type="GO" id="GO:1903425">
    <property type="term" value="F:fluoride transmembrane transporter activity"/>
    <property type="evidence" value="ECO:0007669"/>
    <property type="project" value="TreeGrafter"/>
</dbReference>
<dbReference type="GeneID" id="36566542"/>
<dbReference type="EMBL" id="PYFQ01000007">
    <property type="protein sequence ID" value="PSK37903.1"/>
    <property type="molecule type" value="Genomic_DNA"/>
</dbReference>
<evidence type="ECO:0000313" key="11">
    <source>
        <dbReference type="Proteomes" id="UP000241107"/>
    </source>
</evidence>
<accession>A0A2P7YPN5</accession>
<sequence length="372" mass="40368">MPRSAEIRRTETRLRELEAESLHEALPEGFNTSQESIKTKLPKHILPPPAVSTLLNIVNGAVWGVLARKGLMVLTTYDGTFLGGVIWANFAACVVMGMFVALDRVWSRLTEHAFANKGVIPIYVGVTTGFCGTCSSFSTFILECFNKAANTLPQQYNYPTAGYGVMEALAVAIAHVSVSASGFHLGKHLMEYLDGRVPVLSLKAFNTLNLLSCVIGIAAYIVVIVLICTQNYGSWRLWLFLVLFAPWGAILRYYLLKFLNSKVPNFPMGTFAANTIGCLLLAVFTLIARGRSLGDRSVQIVTNVVGCHVLMGLDDGFCGALTTVSTFVVELFGLSTLYSYVYGTVSVAVGFCIMVLLLGSYNWAVGLLPAVC</sequence>
<comment type="function">
    <text evidence="1">Fluoride channel required for the rapid expulsion of cytoplasmic fluoride.</text>
</comment>
<proteinExistence type="inferred from homology"/>
<dbReference type="PANTHER" id="PTHR28259">
    <property type="entry name" value="FLUORIDE EXPORT PROTEIN 1-RELATED"/>
    <property type="match status" value="1"/>
</dbReference>
<feature type="transmembrane region" description="Helical" evidence="9">
    <location>
        <begin position="205"/>
        <end position="228"/>
    </location>
</feature>
<evidence type="ECO:0000256" key="8">
    <source>
        <dbReference type="ARBA" id="ARBA00035585"/>
    </source>
</evidence>
<organism evidence="10 11">
    <name type="scientific">Candidozyma pseudohaemuli</name>
    <dbReference type="NCBI Taxonomy" id="418784"/>
    <lineage>
        <taxon>Eukaryota</taxon>
        <taxon>Fungi</taxon>
        <taxon>Dikarya</taxon>
        <taxon>Ascomycota</taxon>
        <taxon>Saccharomycotina</taxon>
        <taxon>Pichiomycetes</taxon>
        <taxon>Metschnikowiaceae</taxon>
        <taxon>Candidozyma</taxon>
    </lineage>
</organism>
<dbReference type="OrthoDB" id="409792at2759"/>
<dbReference type="GO" id="GO:0005886">
    <property type="term" value="C:plasma membrane"/>
    <property type="evidence" value="ECO:0007669"/>
    <property type="project" value="UniProtKB-SubCell"/>
</dbReference>
<dbReference type="VEuPathDB" id="FungiDB:C7M61_003153"/>
<gene>
    <name evidence="10" type="ORF">C7M61_003153</name>
</gene>
<dbReference type="Proteomes" id="UP000241107">
    <property type="component" value="Unassembled WGS sequence"/>
</dbReference>
<dbReference type="Pfam" id="PF02537">
    <property type="entry name" value="CRCB"/>
    <property type="match status" value="2"/>
</dbReference>
<keyword evidence="5 9" id="KW-1133">Transmembrane helix</keyword>